<keyword evidence="3" id="KW-0804">Transcription</keyword>
<accession>A0AA40SRA6</accession>
<evidence type="ECO:0000256" key="3">
    <source>
        <dbReference type="ARBA" id="ARBA00023163"/>
    </source>
</evidence>
<evidence type="ECO:0000256" key="2">
    <source>
        <dbReference type="ARBA" id="ARBA00023125"/>
    </source>
</evidence>
<comment type="caution">
    <text evidence="5">The sequence shown here is derived from an EMBL/GenBank/DDBJ whole genome shotgun (WGS) entry which is preliminary data.</text>
</comment>
<evidence type="ECO:0000259" key="4">
    <source>
        <dbReference type="PROSITE" id="PS50043"/>
    </source>
</evidence>
<keyword evidence="6" id="KW-1185">Reference proteome</keyword>
<feature type="domain" description="HTH luxR-type" evidence="4">
    <location>
        <begin position="751"/>
        <end position="816"/>
    </location>
</feature>
<dbReference type="InterPro" id="IPR027417">
    <property type="entry name" value="P-loop_NTPase"/>
</dbReference>
<dbReference type="PROSITE" id="PS00622">
    <property type="entry name" value="HTH_LUXR_1"/>
    <property type="match status" value="1"/>
</dbReference>
<dbReference type="GO" id="GO:0003677">
    <property type="term" value="F:DNA binding"/>
    <property type="evidence" value="ECO:0007669"/>
    <property type="project" value="UniProtKB-KW"/>
</dbReference>
<dbReference type="AlphaFoldDB" id="A0AA40SRA6"/>
<keyword evidence="2 5" id="KW-0238">DNA-binding</keyword>
<dbReference type="InterPro" id="IPR000792">
    <property type="entry name" value="Tscrpt_reg_LuxR_C"/>
</dbReference>
<evidence type="ECO:0000256" key="1">
    <source>
        <dbReference type="ARBA" id="ARBA00023015"/>
    </source>
</evidence>
<dbReference type="RefSeq" id="WP_183500338.1">
    <property type="nucleotide sequence ID" value="NZ_BAABCO010000004.1"/>
</dbReference>
<dbReference type="Gene3D" id="1.10.10.10">
    <property type="entry name" value="Winged helix-like DNA-binding domain superfamily/Winged helix DNA-binding domain"/>
    <property type="match status" value="1"/>
</dbReference>
<dbReference type="Proteomes" id="UP000549113">
    <property type="component" value="Unassembled WGS sequence"/>
</dbReference>
<keyword evidence="1" id="KW-0805">Transcription regulation</keyword>
<sequence length="825" mass="87451">MHAVPFRSATASRLDLRRDARDVVRAWIMQPRTTRTLVVRGDLGTGKSTLLASVAQEIGAEVYTPGRLGELVECHEPSTHPTIVLIDDVERIDPPSLGALQLWVSALPASTPGFGVIVAARGRTPFDSTAEVVVLDELDPIDVRGIISATHPGTHPHLVDRVVAEAGGNVALIAHWLSEPMTGRTWLDDFSEETVLSVPPRYRSIIDEFTEWTGAEHREILNAAVKHSSAALEAASRPGEPALLGSGPLSPIHRIALLRAATPEQLRAAHSAAAQDRGIHSTLRLRHAAIAEGTADAVATWADEHPEAAPLLALSARASAVRLARDEHDARGWTARLVAEATYRGDLALAERILIESTADLATEPVATGAVALIRLLGYGDLDAGRAARDRGTPYDETATLIVATFTALLSGLDDDWMRAGEAAEHVGDDPAARRLAHAVHARIDAVTATTAWPHVARLGLAGTQHDLLQAIGVAVDPGSAWMPELGLPPSGGPSPLIHAVLGLARALSLTREGAWLQAVEAAGAEAATADRFGMRVVALKARGVQSVAYAYLGRVREASARIGELLADPIARRLANVMTCVRDAQLQLALQSDDDNGVLSAIAGITTFRAADHVYPAGWLLDIAAARMHRAVTGRGMTRRLADARAGSSLTESTEFAARCLDVVAAGRDVTARLAGLIDSRAGFIRPFEAARSRIVLADLLAHHGRGEDARDAYAIAAAELDGTSADGWQERARSRSLMPPPSATATPHAMEPQVLLTAQEERIAALAAAGLSNKEIAQRLHLSPRTVGGHLYNIFPKLGIGSRAAMRDALLRLDRVAAHALAS</sequence>
<dbReference type="InterPro" id="IPR016032">
    <property type="entry name" value="Sig_transdc_resp-reg_C-effctor"/>
</dbReference>
<dbReference type="PROSITE" id="PS50043">
    <property type="entry name" value="HTH_LUXR_2"/>
    <property type="match status" value="1"/>
</dbReference>
<protein>
    <submittedName>
        <fullName evidence="5">DNA-binding CsgD family transcriptional regulator</fullName>
    </submittedName>
</protein>
<dbReference type="GO" id="GO:0006355">
    <property type="term" value="P:regulation of DNA-templated transcription"/>
    <property type="evidence" value="ECO:0007669"/>
    <property type="project" value="InterPro"/>
</dbReference>
<dbReference type="PRINTS" id="PR00038">
    <property type="entry name" value="HTHLUXR"/>
</dbReference>
<dbReference type="InterPro" id="IPR036388">
    <property type="entry name" value="WH-like_DNA-bd_sf"/>
</dbReference>
<name>A0AA40SRA6_9MICO</name>
<dbReference type="EMBL" id="JACIFH010000001">
    <property type="protein sequence ID" value="MBB4140846.1"/>
    <property type="molecule type" value="Genomic_DNA"/>
</dbReference>
<dbReference type="CDD" id="cd06170">
    <property type="entry name" value="LuxR_C_like"/>
    <property type="match status" value="1"/>
</dbReference>
<proteinExistence type="predicted"/>
<reference evidence="5 6" key="1">
    <citation type="submission" date="2020-08" db="EMBL/GenBank/DDBJ databases">
        <title>Sequencing the genomes of 1000 actinobacteria strains.</title>
        <authorList>
            <person name="Klenk H.-P."/>
        </authorList>
    </citation>
    <scope>NUCLEOTIDE SEQUENCE [LARGE SCALE GENOMIC DNA]</scope>
    <source>
        <strain evidence="5 6">DSM 19600</strain>
    </source>
</reference>
<evidence type="ECO:0000313" key="5">
    <source>
        <dbReference type="EMBL" id="MBB4140846.1"/>
    </source>
</evidence>
<dbReference type="SMART" id="SM00421">
    <property type="entry name" value="HTH_LUXR"/>
    <property type="match status" value="1"/>
</dbReference>
<dbReference type="SUPFAM" id="SSF46894">
    <property type="entry name" value="C-terminal effector domain of the bipartite response regulators"/>
    <property type="match status" value="1"/>
</dbReference>
<organism evidence="5 6">
    <name type="scientific">Microbacterium invictum</name>
    <dbReference type="NCBI Taxonomy" id="515415"/>
    <lineage>
        <taxon>Bacteria</taxon>
        <taxon>Bacillati</taxon>
        <taxon>Actinomycetota</taxon>
        <taxon>Actinomycetes</taxon>
        <taxon>Micrococcales</taxon>
        <taxon>Microbacteriaceae</taxon>
        <taxon>Microbacterium</taxon>
    </lineage>
</organism>
<dbReference type="Pfam" id="PF00196">
    <property type="entry name" value="GerE"/>
    <property type="match status" value="1"/>
</dbReference>
<dbReference type="PANTHER" id="PTHR44688:SF16">
    <property type="entry name" value="DNA-BINDING TRANSCRIPTIONAL ACTIVATOR DEVR_DOSR"/>
    <property type="match status" value="1"/>
</dbReference>
<gene>
    <name evidence="5" type="ORF">BKA10_002640</name>
</gene>
<dbReference type="SUPFAM" id="SSF52540">
    <property type="entry name" value="P-loop containing nucleoside triphosphate hydrolases"/>
    <property type="match status" value="1"/>
</dbReference>
<evidence type="ECO:0000313" key="6">
    <source>
        <dbReference type="Proteomes" id="UP000549113"/>
    </source>
</evidence>
<dbReference type="PANTHER" id="PTHR44688">
    <property type="entry name" value="DNA-BINDING TRANSCRIPTIONAL ACTIVATOR DEVR_DOSR"/>
    <property type="match status" value="1"/>
</dbReference>